<evidence type="ECO:0000256" key="1">
    <source>
        <dbReference type="ARBA" id="ARBA00012494"/>
    </source>
</evidence>
<evidence type="ECO:0000256" key="4">
    <source>
        <dbReference type="ARBA" id="ARBA00022695"/>
    </source>
</evidence>
<dbReference type="GO" id="GO:0000166">
    <property type="term" value="F:nucleotide binding"/>
    <property type="evidence" value="ECO:0007669"/>
    <property type="project" value="UniProtKB-KW"/>
</dbReference>
<dbReference type="GeneID" id="80401042"/>
<dbReference type="GO" id="GO:0046872">
    <property type="term" value="F:metal ion binding"/>
    <property type="evidence" value="ECO:0007669"/>
    <property type="project" value="UniProtKB-KW"/>
</dbReference>
<evidence type="ECO:0000256" key="3">
    <source>
        <dbReference type="ARBA" id="ARBA00022679"/>
    </source>
</evidence>
<name>A0A8S5KZH3_9VIRU</name>
<comment type="catalytic activity">
    <reaction evidence="8">
        <text>RNA(n) + a ribonucleoside 5'-triphosphate = RNA(n+1) + diphosphate</text>
        <dbReference type="Rhea" id="RHEA:21248"/>
        <dbReference type="Rhea" id="RHEA-COMP:14527"/>
        <dbReference type="Rhea" id="RHEA-COMP:17342"/>
        <dbReference type="ChEBI" id="CHEBI:33019"/>
        <dbReference type="ChEBI" id="CHEBI:61557"/>
        <dbReference type="ChEBI" id="CHEBI:140395"/>
        <dbReference type="EC" id="2.7.7.48"/>
    </reaction>
</comment>
<evidence type="ECO:0000256" key="6">
    <source>
        <dbReference type="ARBA" id="ARBA00022953"/>
    </source>
</evidence>
<evidence type="ECO:0000256" key="7">
    <source>
        <dbReference type="ARBA" id="ARBA00030248"/>
    </source>
</evidence>
<dbReference type="InterPro" id="IPR007096">
    <property type="entry name" value="RNA-dir_Rpol_cat_phage"/>
</dbReference>
<feature type="binding site" evidence="9">
    <location>
        <position position="397"/>
    </location>
    <ligand>
        <name>Mg(2+)</name>
        <dbReference type="ChEBI" id="CHEBI:18420"/>
        <label>2</label>
    </ligand>
</feature>
<keyword evidence="2 11" id="KW-0696">RNA-directed RNA polymerase</keyword>
<keyword evidence="9" id="KW-0479">Metal-binding</keyword>
<dbReference type="PROSITE" id="PS50522">
    <property type="entry name" value="RDRP_PHAGE"/>
    <property type="match status" value="1"/>
</dbReference>
<comment type="cofactor">
    <cofactor evidence="9">
        <name>Mg(2+)</name>
        <dbReference type="ChEBI" id="CHEBI:18420"/>
    </cofactor>
    <text evidence="9">Binds 2 Mg(2+) per subunit.</text>
</comment>
<dbReference type="RefSeq" id="YP_010771335.1">
    <property type="nucleotide sequence ID" value="NC_074558.1"/>
</dbReference>
<keyword evidence="4" id="KW-0548">Nucleotidyltransferase</keyword>
<evidence type="ECO:0000256" key="9">
    <source>
        <dbReference type="PIRSR" id="PIRSR605093-1"/>
    </source>
</evidence>
<proteinExistence type="predicted"/>
<evidence type="ECO:0000256" key="2">
    <source>
        <dbReference type="ARBA" id="ARBA00022484"/>
    </source>
</evidence>
<evidence type="ECO:0000256" key="8">
    <source>
        <dbReference type="ARBA" id="ARBA00048744"/>
    </source>
</evidence>
<evidence type="ECO:0000259" key="10">
    <source>
        <dbReference type="PROSITE" id="PS50522"/>
    </source>
</evidence>
<keyword evidence="6" id="KW-0693">Viral RNA replication</keyword>
<evidence type="ECO:0000256" key="5">
    <source>
        <dbReference type="ARBA" id="ARBA00022741"/>
    </source>
</evidence>
<accession>A0A8S5KZH3</accession>
<dbReference type="GO" id="GO:0003968">
    <property type="term" value="F:RNA-directed RNA polymerase activity"/>
    <property type="evidence" value="ECO:0007669"/>
    <property type="project" value="UniProtKB-KW"/>
</dbReference>
<dbReference type="KEGG" id="vg:80401042"/>
<sequence>MNVSSILQKALALEIKTEFGFDSKAWLSSAQCLSSEKMKDIDRLLVRVLDEYGSRDKLYAQKPLVFALSDDAKRLKAVRTLLNYTYKVEVTPTKTQIAYAQEKFLERNKDCAEWSRKNVTALRSSLGRDYSELDNSDSLVQLLAVARWLCYNRTAQYRVPGRPGHGPGVTSNAGSRRIDKYASISRDVPASLRRFALWFMPSPSFQEEFQPLSWNSECKLRAVSKDMRGPRLIAPHSAAHMWMQQAVRDRLCDVLTRDERWYKYHPLLDEQISTIQFDDQLPNAALALFGSSRPGLYGTIDLSDASDRIPWLLARTLLPRRLARDLTAVRARSILISDKSHRLHMHAPMGSACCFPVLSLICWSVSCAAIWLETHAPSALKVAIPSEFESVWVFGDDIIIPPHHYQCVEKALSRCNLMVSANKSFCGSGGFRESCGVDAYGGEDVTPVRLRVDGVSSRADLLSLIAHANRLREEGLHSTAKACRDLIEIIADQLGCRSLIGATSDTRYSATCIILPLDQARAWNRAGGVVRRYNKKLQRAEIRAMGLRDECSGVNSDLDSRSRLFEGVLGNRARQLQGWSRNRPRSVVTWVPFW</sequence>
<dbReference type="EMBL" id="BK013603">
    <property type="protein sequence ID" value="DAD50704.1"/>
    <property type="molecule type" value="Genomic_RNA"/>
</dbReference>
<feature type="binding site" evidence="9">
    <location>
        <position position="396"/>
    </location>
    <ligand>
        <name>Mg(2+)</name>
        <dbReference type="ChEBI" id="CHEBI:18420"/>
        <label>2</label>
    </ligand>
</feature>
<protein>
    <recommendedName>
        <fullName evidence="1">RNA-directed RNA polymerase</fullName>
        <ecNumber evidence="1">2.7.7.48</ecNumber>
    </recommendedName>
    <alternativeName>
        <fullName evidence="7">RNA replicase beta chain</fullName>
    </alternativeName>
</protein>
<evidence type="ECO:0000313" key="12">
    <source>
        <dbReference type="Proteomes" id="UP000678526"/>
    </source>
</evidence>
<gene>
    <name evidence="11" type="primary">SRR6960799_31_3</name>
</gene>
<dbReference type="GO" id="GO:0039694">
    <property type="term" value="P:viral RNA genome replication"/>
    <property type="evidence" value="ECO:0007669"/>
    <property type="project" value="InterPro"/>
</dbReference>
<keyword evidence="3" id="KW-0808">Transferase</keyword>
<reference evidence="11" key="1">
    <citation type="submission" date="2020-09" db="EMBL/GenBank/DDBJ databases">
        <title>Leviviricetes taxonomy.</title>
        <authorList>
            <person name="Stockdale S.R."/>
            <person name="Callanan J."/>
            <person name="Adriaenssens E.M."/>
            <person name="Kuhn J.H."/>
            <person name="Rumnieks J."/>
            <person name="Shkoporov A."/>
            <person name="Draper L.A."/>
            <person name="Ross P."/>
            <person name="Hill C."/>
        </authorList>
    </citation>
    <scope>NUCLEOTIDE SEQUENCE</scope>
</reference>
<dbReference type="Proteomes" id="UP000678526">
    <property type="component" value="Segment"/>
</dbReference>
<keyword evidence="5" id="KW-0547">Nucleotide-binding</keyword>
<dbReference type="EC" id="2.7.7.48" evidence="1"/>
<organism evidence="11 12">
    <name type="scientific">ssRNA phage SRR6960799_31</name>
    <dbReference type="NCBI Taxonomy" id="2786589"/>
    <lineage>
        <taxon>Viruses</taxon>
        <taxon>Riboviria</taxon>
        <taxon>Orthornavirae</taxon>
        <taxon>Lenarviricota</taxon>
        <taxon>Leviviricetes</taxon>
        <taxon>Tetipavirus</taxon>
        <taxon>Tetipavirus sp. 'asiadaptatum'</taxon>
    </lineage>
</organism>
<feature type="binding site" evidence="9">
    <location>
        <position position="301"/>
    </location>
    <ligand>
        <name>Mg(2+)</name>
        <dbReference type="ChEBI" id="CHEBI:18420"/>
        <label>2</label>
    </ligand>
</feature>
<keyword evidence="9" id="KW-0460">Magnesium</keyword>
<evidence type="ECO:0000313" key="11">
    <source>
        <dbReference type="EMBL" id="DAD50704.1"/>
    </source>
</evidence>
<dbReference type="InterPro" id="IPR005093">
    <property type="entry name" value="RNArep_beta"/>
</dbReference>
<feature type="domain" description="RdRp catalytic" evidence="10">
    <location>
        <begin position="286"/>
        <end position="428"/>
    </location>
</feature>
<dbReference type="Pfam" id="PF03431">
    <property type="entry name" value="RNA_replicase_B"/>
    <property type="match status" value="1"/>
</dbReference>